<protein>
    <submittedName>
        <fullName evidence="2">Uncharacterized protein</fullName>
    </submittedName>
</protein>
<accession>A0A3P5WEU6</accession>
<gene>
    <name evidence="2" type="ORF">XINFAN_00049</name>
</gene>
<dbReference type="EMBL" id="UXAW01000025">
    <property type="protein sequence ID" value="VDC19049.1"/>
    <property type="molecule type" value="Genomic_DNA"/>
</dbReference>
<evidence type="ECO:0000313" key="2">
    <source>
        <dbReference type="EMBL" id="VDC19049.1"/>
    </source>
</evidence>
<sequence>MTSVVNTRFAVLPSLLVVPSQEEVEARFRAFFLRMRRDRLGADKPIKLNFSEERKLKSLAEDAWSRRMRVAGLTSIKKPALAAISGLAREGGRLVGPASEHEVHQLAAKLHAESGWMREVSTWVMNEMLRHVASGERGVRCRRSSLPGHPASGNRIMPALSHAFSTRRSA</sequence>
<feature type="region of interest" description="Disordered" evidence="1">
    <location>
        <begin position="140"/>
        <end position="170"/>
    </location>
</feature>
<dbReference type="Proteomes" id="UP000277498">
    <property type="component" value="Unassembled WGS sequence"/>
</dbReference>
<keyword evidence="3" id="KW-1185">Reference proteome</keyword>
<evidence type="ECO:0000256" key="1">
    <source>
        <dbReference type="SAM" id="MobiDB-lite"/>
    </source>
</evidence>
<dbReference type="AlphaFoldDB" id="A0A3P5WEU6"/>
<name>A0A3P5WEU6_9RHOB</name>
<reference evidence="2 3" key="1">
    <citation type="submission" date="2018-11" db="EMBL/GenBank/DDBJ databases">
        <authorList>
            <person name="Criscuolo A."/>
        </authorList>
    </citation>
    <scope>NUCLEOTIDE SEQUENCE [LARGE SCALE GENOMIC DNA]</scope>
    <source>
        <strain evidence="2">ACIP111625</strain>
    </source>
</reference>
<organism evidence="2 3">
    <name type="scientific">Pseudogemmobacter humi</name>
    <dbReference type="NCBI Taxonomy" id="2483812"/>
    <lineage>
        <taxon>Bacteria</taxon>
        <taxon>Pseudomonadati</taxon>
        <taxon>Pseudomonadota</taxon>
        <taxon>Alphaproteobacteria</taxon>
        <taxon>Rhodobacterales</taxon>
        <taxon>Paracoccaceae</taxon>
        <taxon>Pseudogemmobacter</taxon>
    </lineage>
</organism>
<evidence type="ECO:0000313" key="3">
    <source>
        <dbReference type="Proteomes" id="UP000277498"/>
    </source>
</evidence>
<proteinExistence type="predicted"/>
<dbReference type="RefSeq" id="WP_233352070.1">
    <property type="nucleotide sequence ID" value="NZ_UXAW01000025.1"/>
</dbReference>